<dbReference type="HOGENOM" id="CLU_160534_0_0_9"/>
<evidence type="ECO:0000313" key="2">
    <source>
        <dbReference type="EMBL" id="EFB74712.1"/>
    </source>
</evidence>
<gene>
    <name evidence="2" type="ORF">SUBVAR_07015</name>
</gene>
<dbReference type="CDD" id="cd00093">
    <property type="entry name" value="HTH_XRE"/>
    <property type="match status" value="1"/>
</dbReference>
<dbReference type="PROSITE" id="PS50943">
    <property type="entry name" value="HTH_CROC1"/>
    <property type="match status" value="1"/>
</dbReference>
<dbReference type="Pfam" id="PF01381">
    <property type="entry name" value="HTH_3"/>
    <property type="match status" value="1"/>
</dbReference>
<keyword evidence="3" id="KW-1185">Reference proteome</keyword>
<evidence type="ECO:0000259" key="1">
    <source>
        <dbReference type="PROSITE" id="PS50943"/>
    </source>
</evidence>
<dbReference type="InterPro" id="IPR001387">
    <property type="entry name" value="Cro/C1-type_HTH"/>
</dbReference>
<dbReference type="SMART" id="SM00530">
    <property type="entry name" value="HTH_XRE"/>
    <property type="match status" value="1"/>
</dbReference>
<protein>
    <submittedName>
        <fullName evidence="2">DNA-binding helix-turn-helix protein</fullName>
    </submittedName>
</protein>
<dbReference type="EMBL" id="ACBY02000060">
    <property type="protein sequence ID" value="EFB74712.1"/>
    <property type="molecule type" value="Genomic_DNA"/>
</dbReference>
<dbReference type="AlphaFoldDB" id="D1PRI6"/>
<dbReference type="Proteomes" id="UP000003438">
    <property type="component" value="Unassembled WGS sequence"/>
</dbReference>
<dbReference type="GO" id="GO:0003677">
    <property type="term" value="F:DNA binding"/>
    <property type="evidence" value="ECO:0007669"/>
    <property type="project" value="UniProtKB-KW"/>
</dbReference>
<organism evidence="2 3">
    <name type="scientific">Subdoligranulum variabile DSM 15176</name>
    <dbReference type="NCBI Taxonomy" id="411471"/>
    <lineage>
        <taxon>Bacteria</taxon>
        <taxon>Bacillati</taxon>
        <taxon>Bacillota</taxon>
        <taxon>Clostridia</taxon>
        <taxon>Eubacteriales</taxon>
        <taxon>Oscillospiraceae</taxon>
        <taxon>Subdoligranulum</taxon>
    </lineage>
</organism>
<feature type="domain" description="HTH cro/C1-type" evidence="1">
    <location>
        <begin position="7"/>
        <end position="62"/>
    </location>
</feature>
<reference evidence="2" key="1">
    <citation type="submission" date="2009-12" db="EMBL/GenBank/DDBJ databases">
        <authorList>
            <person name="Weinstock G."/>
            <person name="Sodergren E."/>
            <person name="Clifton S."/>
            <person name="Fulton L."/>
            <person name="Fulton B."/>
            <person name="Courtney L."/>
            <person name="Fronick C."/>
            <person name="Harrison M."/>
            <person name="Strong C."/>
            <person name="Farmer C."/>
            <person name="Delahaunty K."/>
            <person name="Markovic C."/>
            <person name="Hall O."/>
            <person name="Minx P."/>
            <person name="Tomlinson C."/>
            <person name="Mitreva M."/>
            <person name="Nelson J."/>
            <person name="Hou S."/>
            <person name="Wollam A."/>
            <person name="Pepin K.H."/>
            <person name="Johnson M."/>
            <person name="Bhonagiri V."/>
            <person name="Nash W.E."/>
            <person name="Warren W."/>
            <person name="Chinwalla A."/>
            <person name="Mardis E.R."/>
            <person name="Wilson R.K."/>
        </authorList>
    </citation>
    <scope>NUCLEOTIDE SEQUENCE [LARGE SCALE GENOMIC DNA]</scope>
    <source>
        <strain evidence="2">DSM 15176</strain>
    </source>
</reference>
<evidence type="ECO:0000313" key="3">
    <source>
        <dbReference type="Proteomes" id="UP000003438"/>
    </source>
</evidence>
<keyword evidence="2" id="KW-0238">DNA-binding</keyword>
<accession>D1PRI6</accession>
<dbReference type="SUPFAM" id="SSF47413">
    <property type="entry name" value="lambda repressor-like DNA-binding domains"/>
    <property type="match status" value="1"/>
</dbReference>
<dbReference type="Gene3D" id="1.10.260.40">
    <property type="entry name" value="lambda repressor-like DNA-binding domains"/>
    <property type="match status" value="1"/>
</dbReference>
<sequence>MDIGALISQKRKQAGMTIDELSDRSGVPKGTLNKIINGITRDPQLETVKAIARALSCTLEDFDDSPKPRAISQDEYTMIERYRLLDPAGREIIDILIEKEVARLNTLRDSFTK</sequence>
<comment type="caution">
    <text evidence="2">The sequence shown here is derived from an EMBL/GenBank/DDBJ whole genome shotgun (WGS) entry which is preliminary data.</text>
</comment>
<dbReference type="eggNOG" id="COG1476">
    <property type="taxonomic scope" value="Bacteria"/>
</dbReference>
<dbReference type="OrthoDB" id="2087154at2"/>
<name>D1PRI6_9FIRM</name>
<dbReference type="InterPro" id="IPR010982">
    <property type="entry name" value="Lambda_DNA-bd_dom_sf"/>
</dbReference>
<dbReference type="RefSeq" id="WP_007048364.1">
    <property type="nucleotide sequence ID" value="NZ_GG704771.1"/>
</dbReference>
<dbReference type="STRING" id="411471.SUBVAR_07015"/>
<proteinExistence type="predicted"/>